<dbReference type="OrthoDB" id="9840023at2"/>
<sequence>MISENFLDDRFSIFTDAAIEASGRGAFVRAEPFLHEIDRAFLVTRGMREIMNITRANLIRETVYCAGSNAGLEPPLNRASIEALLGLGVAVSEMFEESLEDTAAWVERQADSAGETGAKRSDG</sequence>
<evidence type="ECO:0000313" key="1">
    <source>
        <dbReference type="EMBL" id="SDC25721.1"/>
    </source>
</evidence>
<dbReference type="RefSeq" id="WP_091996156.1">
    <property type="nucleotide sequence ID" value="NZ_FMYQ01000005.1"/>
</dbReference>
<protein>
    <submittedName>
        <fullName evidence="1">Uncharacterized protein</fullName>
    </submittedName>
</protein>
<organism evidence="1 2">
    <name type="scientific">Paraburkholderia lycopersici</name>
    <dbReference type="NCBI Taxonomy" id="416944"/>
    <lineage>
        <taxon>Bacteria</taxon>
        <taxon>Pseudomonadati</taxon>
        <taxon>Pseudomonadota</taxon>
        <taxon>Betaproteobacteria</taxon>
        <taxon>Burkholderiales</taxon>
        <taxon>Burkholderiaceae</taxon>
        <taxon>Paraburkholderia</taxon>
    </lineage>
</organism>
<name>A0A1G6K4E7_9BURK</name>
<reference evidence="2" key="1">
    <citation type="submission" date="2016-09" db="EMBL/GenBank/DDBJ databases">
        <authorList>
            <person name="Varghese N."/>
            <person name="Submissions S."/>
        </authorList>
    </citation>
    <scope>NUCLEOTIDE SEQUENCE [LARGE SCALE GENOMIC DNA]</scope>
    <source>
        <strain evidence="2">TNe-862</strain>
    </source>
</reference>
<proteinExistence type="predicted"/>
<dbReference type="Proteomes" id="UP000198908">
    <property type="component" value="Unassembled WGS sequence"/>
</dbReference>
<gene>
    <name evidence="1" type="ORF">SAMN05421548_10591</name>
</gene>
<dbReference type="AlphaFoldDB" id="A0A1G6K4E7"/>
<dbReference type="STRING" id="416944.SAMN05421548_10591"/>
<dbReference type="EMBL" id="FMYQ01000005">
    <property type="protein sequence ID" value="SDC25721.1"/>
    <property type="molecule type" value="Genomic_DNA"/>
</dbReference>
<accession>A0A1G6K4E7</accession>
<keyword evidence="2" id="KW-1185">Reference proteome</keyword>
<evidence type="ECO:0000313" key="2">
    <source>
        <dbReference type="Proteomes" id="UP000198908"/>
    </source>
</evidence>